<dbReference type="PANTHER" id="PTHR13696:SF52">
    <property type="entry name" value="PARA FAMILY PROTEIN CT_582"/>
    <property type="match status" value="1"/>
</dbReference>
<dbReference type="GeneID" id="74947515"/>
<feature type="domain" description="AAA" evidence="1">
    <location>
        <begin position="4"/>
        <end position="190"/>
    </location>
</feature>
<dbReference type="HOGENOM" id="CLU_096711_0_0_2"/>
<proteinExistence type="predicted"/>
<reference evidence="2 3" key="1">
    <citation type="journal article" date="2014" name="Int. J. Syst. Evol. Microbiol.">
        <title>Nitrososphaera viennensis gen. nov., sp. nov., an aerobic and mesophilic, ammonia-oxidizing archaeon from soil and a member of the archaeal phylum Thaumarchaeota.</title>
        <authorList>
            <person name="Stieglmeier M."/>
            <person name="Klingl A."/>
            <person name="Alves R.J."/>
            <person name="Rittmann S.K."/>
            <person name="Melcher M."/>
            <person name="Leisch N."/>
            <person name="Schleper C."/>
        </authorList>
    </citation>
    <scope>NUCLEOTIDE SEQUENCE [LARGE SCALE GENOMIC DNA]</scope>
    <source>
        <strain evidence="2">EN76</strain>
    </source>
</reference>
<organism evidence="2 3">
    <name type="scientific">Nitrososphaera viennensis EN76</name>
    <dbReference type="NCBI Taxonomy" id="926571"/>
    <lineage>
        <taxon>Archaea</taxon>
        <taxon>Nitrososphaerota</taxon>
        <taxon>Nitrososphaeria</taxon>
        <taxon>Nitrososphaerales</taxon>
        <taxon>Nitrososphaeraceae</taxon>
        <taxon>Nitrososphaera</taxon>
    </lineage>
</organism>
<dbReference type="InterPro" id="IPR025669">
    <property type="entry name" value="AAA_dom"/>
</dbReference>
<sequence length="291" mass="32265">MATKCVAFHSYKGGTGKTTIAANCAALLAKKGFKVALLDLDVYAPSLYTYFGSEPEKWLNDYLLGDAAVEDVMTDVTETVREYTRKHDNDIKNVMRDGGKLWIGFCSMRKEEVYKLDSSTVESSKSQLRRFILLREQLISNYGPDYIIIDTSPGIRYWSINALAVADALFLTLKMGDIDIEGTNKLASEIYSSLTKYGTRSFLLLNRVAGYCVPEARFAGSSAGRMTMIEEGSADIAGVLAGKTGMEVISSIPCYCDIQFSRKEFLTALVQPGHPFTKQVERLIEAMQIKV</sequence>
<accession>A0A060HIX9</accession>
<gene>
    <name evidence="2" type="ORF">NVIE_022730</name>
</gene>
<dbReference type="PANTHER" id="PTHR13696">
    <property type="entry name" value="P-LOOP CONTAINING NUCLEOSIDE TRIPHOSPHATE HYDROLASE"/>
    <property type="match status" value="1"/>
</dbReference>
<dbReference type="AlphaFoldDB" id="A0A060HIX9"/>
<dbReference type="STRING" id="926571.NVIE_022730"/>
<dbReference type="InterPro" id="IPR027417">
    <property type="entry name" value="P-loop_NTPase"/>
</dbReference>
<evidence type="ECO:0000259" key="1">
    <source>
        <dbReference type="Pfam" id="PF13614"/>
    </source>
</evidence>
<dbReference type="InterPro" id="IPR050678">
    <property type="entry name" value="DNA_Partitioning_ATPase"/>
</dbReference>
<dbReference type="Gene3D" id="3.40.50.300">
    <property type="entry name" value="P-loop containing nucleotide triphosphate hydrolases"/>
    <property type="match status" value="1"/>
</dbReference>
<dbReference type="SUPFAM" id="SSF52540">
    <property type="entry name" value="P-loop containing nucleoside triphosphate hydrolases"/>
    <property type="match status" value="1"/>
</dbReference>
<evidence type="ECO:0000313" key="3">
    <source>
        <dbReference type="Proteomes" id="UP000027093"/>
    </source>
</evidence>
<dbReference type="OrthoDB" id="36110at2157"/>
<dbReference type="Pfam" id="PF13614">
    <property type="entry name" value="AAA_31"/>
    <property type="match status" value="1"/>
</dbReference>
<evidence type="ECO:0000313" key="2">
    <source>
        <dbReference type="EMBL" id="AIC16534.1"/>
    </source>
</evidence>
<protein>
    <submittedName>
        <fullName evidence="2">Putative cobyrinic acid a,c-diamide synthase</fullName>
    </submittedName>
</protein>
<dbReference type="KEGG" id="nvn:NVIE_022730"/>
<dbReference type="EMBL" id="CP007536">
    <property type="protein sequence ID" value="AIC16534.1"/>
    <property type="molecule type" value="Genomic_DNA"/>
</dbReference>
<dbReference type="Proteomes" id="UP000027093">
    <property type="component" value="Chromosome"/>
</dbReference>
<dbReference type="RefSeq" id="WP_075055273.1">
    <property type="nucleotide sequence ID" value="NZ_CP007536.1"/>
</dbReference>
<keyword evidence="3" id="KW-1185">Reference proteome</keyword>
<name>A0A060HIX9_9ARCH</name>